<keyword evidence="1" id="KW-1277">Toxin-antitoxin system</keyword>
<proteinExistence type="predicted"/>
<accession>A0A1F8FDX5</accession>
<evidence type="ECO:0000313" key="2">
    <source>
        <dbReference type="EMBL" id="OGN11395.1"/>
    </source>
</evidence>
<name>A0A1F8FDX5_9BACT</name>
<dbReference type="Gene3D" id="3.30.2310.20">
    <property type="entry name" value="RelE-like"/>
    <property type="match status" value="1"/>
</dbReference>
<dbReference type="EMBL" id="MGJT01000032">
    <property type="protein sequence ID" value="OGN11395.1"/>
    <property type="molecule type" value="Genomic_DNA"/>
</dbReference>
<evidence type="ECO:0000256" key="1">
    <source>
        <dbReference type="ARBA" id="ARBA00022649"/>
    </source>
</evidence>
<dbReference type="SUPFAM" id="SSF143011">
    <property type="entry name" value="RelE-like"/>
    <property type="match status" value="1"/>
</dbReference>
<evidence type="ECO:0008006" key="4">
    <source>
        <dbReference type="Google" id="ProtNLM"/>
    </source>
</evidence>
<dbReference type="AlphaFoldDB" id="A0A1F8FDX5"/>
<gene>
    <name evidence="2" type="ORF">A3C71_00925</name>
</gene>
<sequence>MQIFYSPTFKKRYKKLPKEIKLQAQRKEGLFRKSPFNSSLGTHKLHGRMQSLHAFWINKDYRIILEFIDEDIIRFHTVGKHDIYE</sequence>
<protein>
    <recommendedName>
        <fullName evidence="4">Type II toxin-antitoxin system mRNA interferase toxin, RelE/StbE family</fullName>
    </recommendedName>
</protein>
<evidence type="ECO:0000313" key="3">
    <source>
        <dbReference type="Proteomes" id="UP000178197"/>
    </source>
</evidence>
<comment type="caution">
    <text evidence="2">The sequence shown here is derived from an EMBL/GenBank/DDBJ whole genome shotgun (WGS) entry which is preliminary data.</text>
</comment>
<organism evidence="2 3">
    <name type="scientific">Candidatus Yanofskybacteria bacterium RIFCSPHIGHO2_02_FULL_43_15c</name>
    <dbReference type="NCBI Taxonomy" id="1802679"/>
    <lineage>
        <taxon>Bacteria</taxon>
        <taxon>Candidatus Yanofskyibacteriota</taxon>
    </lineage>
</organism>
<dbReference type="Proteomes" id="UP000178197">
    <property type="component" value="Unassembled WGS sequence"/>
</dbReference>
<reference evidence="2 3" key="1">
    <citation type="journal article" date="2016" name="Nat. Commun.">
        <title>Thousands of microbial genomes shed light on interconnected biogeochemical processes in an aquifer system.</title>
        <authorList>
            <person name="Anantharaman K."/>
            <person name="Brown C.T."/>
            <person name="Hug L.A."/>
            <person name="Sharon I."/>
            <person name="Castelle C.J."/>
            <person name="Probst A.J."/>
            <person name="Thomas B.C."/>
            <person name="Singh A."/>
            <person name="Wilkins M.J."/>
            <person name="Karaoz U."/>
            <person name="Brodie E.L."/>
            <person name="Williams K.H."/>
            <person name="Hubbard S.S."/>
            <person name="Banfield J.F."/>
        </authorList>
    </citation>
    <scope>NUCLEOTIDE SEQUENCE [LARGE SCALE GENOMIC DNA]</scope>
</reference>
<dbReference type="InterPro" id="IPR035093">
    <property type="entry name" value="RelE/ParE_toxin_dom_sf"/>
</dbReference>
<dbReference type="InterPro" id="IPR007712">
    <property type="entry name" value="RelE/ParE_toxin"/>
</dbReference>
<dbReference type="NCBIfam" id="TIGR02385">
    <property type="entry name" value="RelE_StbE"/>
    <property type="match status" value="1"/>
</dbReference>